<accession>A0A8X6IJV3</accession>
<name>A0A8X6IJV3_TRICU</name>
<evidence type="ECO:0000313" key="3">
    <source>
        <dbReference type="Proteomes" id="UP000887116"/>
    </source>
</evidence>
<organism evidence="2 3">
    <name type="scientific">Trichonephila clavata</name>
    <name type="common">Joro spider</name>
    <name type="synonym">Nephila clavata</name>
    <dbReference type="NCBI Taxonomy" id="2740835"/>
    <lineage>
        <taxon>Eukaryota</taxon>
        <taxon>Metazoa</taxon>
        <taxon>Ecdysozoa</taxon>
        <taxon>Arthropoda</taxon>
        <taxon>Chelicerata</taxon>
        <taxon>Arachnida</taxon>
        <taxon>Araneae</taxon>
        <taxon>Araneomorphae</taxon>
        <taxon>Entelegynae</taxon>
        <taxon>Araneoidea</taxon>
        <taxon>Nephilidae</taxon>
        <taxon>Trichonephila</taxon>
    </lineage>
</organism>
<gene>
    <name evidence="2" type="ORF">TNCT_258031</name>
</gene>
<reference evidence="2" key="1">
    <citation type="submission" date="2020-07" db="EMBL/GenBank/DDBJ databases">
        <title>Multicomponent nature underlies the extraordinary mechanical properties of spider dragline silk.</title>
        <authorList>
            <person name="Kono N."/>
            <person name="Nakamura H."/>
            <person name="Mori M."/>
            <person name="Yoshida Y."/>
            <person name="Ohtoshi R."/>
            <person name="Malay A.D."/>
            <person name="Moran D.A.P."/>
            <person name="Tomita M."/>
            <person name="Numata K."/>
            <person name="Arakawa K."/>
        </authorList>
    </citation>
    <scope>NUCLEOTIDE SEQUENCE</scope>
</reference>
<protein>
    <submittedName>
        <fullName evidence="2">Uncharacterized protein</fullName>
    </submittedName>
</protein>
<proteinExistence type="predicted"/>
<feature type="signal peptide" evidence="1">
    <location>
        <begin position="1"/>
        <end position="19"/>
    </location>
</feature>
<dbReference type="Proteomes" id="UP000887116">
    <property type="component" value="Unassembled WGS sequence"/>
</dbReference>
<feature type="chain" id="PRO_5036487143" evidence="1">
    <location>
        <begin position="20"/>
        <end position="152"/>
    </location>
</feature>
<evidence type="ECO:0000313" key="2">
    <source>
        <dbReference type="EMBL" id="GFQ78525.1"/>
    </source>
</evidence>
<comment type="caution">
    <text evidence="2">The sequence shown here is derived from an EMBL/GenBank/DDBJ whole genome shotgun (WGS) entry which is preliminary data.</text>
</comment>
<keyword evidence="3" id="KW-1185">Reference proteome</keyword>
<sequence>MSLNFLLLASLQLIPKSEEIFNSVDHHQLPGIRERSETDDISPQSVDVSGLVRIPSHHSSSGLVITYQWGAGRGFSSGKLLPSGPGAKERSVECVKKKSVVLSLACRRASTLTHVRRRISLDRDPLFFRCLYKVTPKIFLRQRENNEAYISS</sequence>
<keyword evidence="1" id="KW-0732">Signal</keyword>
<dbReference type="EMBL" id="BMAO01021927">
    <property type="protein sequence ID" value="GFQ78525.1"/>
    <property type="molecule type" value="Genomic_DNA"/>
</dbReference>
<dbReference type="AlphaFoldDB" id="A0A8X6IJV3"/>
<evidence type="ECO:0000256" key="1">
    <source>
        <dbReference type="SAM" id="SignalP"/>
    </source>
</evidence>